<protein>
    <submittedName>
        <fullName evidence="1">Uncharacterized protein</fullName>
    </submittedName>
</protein>
<evidence type="ECO:0000313" key="2">
    <source>
        <dbReference type="Proteomes" id="UP000828941"/>
    </source>
</evidence>
<name>A0ACB9PK84_BAUVA</name>
<accession>A0ACB9PK84</accession>
<gene>
    <name evidence="1" type="ORF">L6164_009808</name>
</gene>
<keyword evidence="2" id="KW-1185">Reference proteome</keyword>
<dbReference type="EMBL" id="CM039429">
    <property type="protein sequence ID" value="KAI4349180.1"/>
    <property type="molecule type" value="Genomic_DNA"/>
</dbReference>
<sequence>MKLSIKPISSPGRTEKFPPPLMRFLRSNVGSRSRGRSRSSPMFLRKKSTAIETQEPSSPKVTCMGQVRVRRSSKQAAAKRGRPARDPTPTRCWCRWIRNTLFCNCFSARIKPIPCQPVWPKWEFFRMCSFRKRATKVREDSTGTESNFRQSFNDESELENHELREDADEQRPNGNADTNDFLCNYSTPPKNALLLTRCRSAPYRSSSLAGRFWGSPLKSEETGEEQRTEMENREQSDNEKPSSQRESISVQEREIDPKDEEKLGFLKEREDSSREKIIKSENVEELKRRKKGEEEEEGSARPLVLTRCKSEPARTAHKLDPQVNLWKERRSGFTNSSSPLICD</sequence>
<reference evidence="1 2" key="1">
    <citation type="journal article" date="2022" name="DNA Res.">
        <title>Chromosomal-level genome assembly of the orchid tree Bauhinia variegata (Leguminosae; Cercidoideae) supports the allotetraploid origin hypothesis of Bauhinia.</title>
        <authorList>
            <person name="Zhong Y."/>
            <person name="Chen Y."/>
            <person name="Zheng D."/>
            <person name="Pang J."/>
            <person name="Liu Y."/>
            <person name="Luo S."/>
            <person name="Meng S."/>
            <person name="Qian L."/>
            <person name="Wei D."/>
            <person name="Dai S."/>
            <person name="Zhou R."/>
        </authorList>
    </citation>
    <scope>NUCLEOTIDE SEQUENCE [LARGE SCALE GENOMIC DNA]</scope>
    <source>
        <strain evidence="1">BV-YZ2020</strain>
    </source>
</reference>
<organism evidence="1 2">
    <name type="scientific">Bauhinia variegata</name>
    <name type="common">Purple orchid tree</name>
    <name type="synonym">Phanera variegata</name>
    <dbReference type="NCBI Taxonomy" id="167791"/>
    <lineage>
        <taxon>Eukaryota</taxon>
        <taxon>Viridiplantae</taxon>
        <taxon>Streptophyta</taxon>
        <taxon>Embryophyta</taxon>
        <taxon>Tracheophyta</taxon>
        <taxon>Spermatophyta</taxon>
        <taxon>Magnoliopsida</taxon>
        <taxon>eudicotyledons</taxon>
        <taxon>Gunneridae</taxon>
        <taxon>Pentapetalae</taxon>
        <taxon>rosids</taxon>
        <taxon>fabids</taxon>
        <taxon>Fabales</taxon>
        <taxon>Fabaceae</taxon>
        <taxon>Cercidoideae</taxon>
        <taxon>Cercideae</taxon>
        <taxon>Bauhiniinae</taxon>
        <taxon>Bauhinia</taxon>
    </lineage>
</organism>
<proteinExistence type="predicted"/>
<comment type="caution">
    <text evidence="1">The sequence shown here is derived from an EMBL/GenBank/DDBJ whole genome shotgun (WGS) entry which is preliminary data.</text>
</comment>
<dbReference type="Proteomes" id="UP000828941">
    <property type="component" value="Chromosome 4"/>
</dbReference>
<evidence type="ECO:0000313" key="1">
    <source>
        <dbReference type="EMBL" id="KAI4349180.1"/>
    </source>
</evidence>